<evidence type="ECO:0000313" key="1">
    <source>
        <dbReference type="EMBL" id="MBE5037279.1"/>
    </source>
</evidence>
<name>A0ABR9R2B2_9FIRM</name>
<organism evidence="1 2">
    <name type="scientific">Gemmiger gallinarum</name>
    <dbReference type="NCBI Taxonomy" id="2779354"/>
    <lineage>
        <taxon>Bacteria</taxon>
        <taxon>Bacillati</taxon>
        <taxon>Bacillota</taxon>
        <taxon>Clostridia</taxon>
        <taxon>Eubacteriales</taxon>
        <taxon>Gemmiger</taxon>
    </lineage>
</organism>
<dbReference type="RefSeq" id="WP_193500573.1">
    <property type="nucleotide sequence ID" value="NZ_JADCKC010000002.1"/>
</dbReference>
<dbReference type="EMBL" id="JADCKC010000002">
    <property type="protein sequence ID" value="MBE5037279.1"/>
    <property type="molecule type" value="Genomic_DNA"/>
</dbReference>
<evidence type="ECO:0000313" key="2">
    <source>
        <dbReference type="Proteomes" id="UP000768567"/>
    </source>
</evidence>
<keyword evidence="2" id="KW-1185">Reference proteome</keyword>
<protein>
    <recommendedName>
        <fullName evidence="3">DUF3849 domain-containing protein</fullName>
    </recommendedName>
</protein>
<dbReference type="Proteomes" id="UP000768567">
    <property type="component" value="Unassembled WGS sequence"/>
</dbReference>
<accession>A0ABR9R2B2</accession>
<comment type="caution">
    <text evidence="1">The sequence shown here is derived from an EMBL/GenBank/DDBJ whole genome shotgun (WGS) entry which is preliminary data.</text>
</comment>
<proteinExistence type="predicted"/>
<evidence type="ECO:0008006" key="3">
    <source>
        <dbReference type="Google" id="ProtNLM"/>
    </source>
</evidence>
<sequence length="300" mass="34228">MYYEINENTARAAHDMMSFRDYQPGSATAEYRAAVDRAAALVERCKASTSPYYHGKLDALLDRYARRLADWTNAYNRNGASCPSVMIAGASNFPVRKKQRQNAREESLWAEYKEIEGILEKIKSVGTGPVDLTDPHAREILTGDLEAAQKTLEYCKAGNAYFRKHKTLRGYGGLTDEQADSMTDPEEFGFRLYGKPYPDYELASLRGRIKRVQARLEELDKLQQMQAQPAADEQHDGFKVVRNAEQNRLQLIFDGKPDEQTRQLLKSNGFRWSPRNQAWQRQLTNNAEYALRSVIESITA</sequence>
<reference evidence="1 2" key="1">
    <citation type="submission" date="2020-10" db="EMBL/GenBank/DDBJ databases">
        <title>ChiBAC.</title>
        <authorList>
            <person name="Zenner C."/>
            <person name="Hitch T.C.A."/>
            <person name="Clavel T."/>
        </authorList>
    </citation>
    <scope>NUCLEOTIDE SEQUENCE [LARGE SCALE GENOMIC DNA]</scope>
    <source>
        <strain evidence="1 2">DSM 109015</strain>
    </source>
</reference>
<gene>
    <name evidence="1" type="ORF">INF35_05745</name>
</gene>